<dbReference type="Gene3D" id="3.40.50.1820">
    <property type="entry name" value="alpha/beta hydrolase"/>
    <property type="match status" value="1"/>
</dbReference>
<evidence type="ECO:0000256" key="1">
    <source>
        <dbReference type="ARBA" id="ARBA00022559"/>
    </source>
</evidence>
<dbReference type="RefSeq" id="WP_343907607.1">
    <property type="nucleotide sequence ID" value="NZ_BAAAJE010000008.1"/>
</dbReference>
<accession>A0ABN1UD34</accession>
<dbReference type="Proteomes" id="UP001499979">
    <property type="component" value="Unassembled WGS sequence"/>
</dbReference>
<dbReference type="Pfam" id="PF12697">
    <property type="entry name" value="Abhydrolase_6"/>
    <property type="match status" value="1"/>
</dbReference>
<feature type="domain" description="AB hydrolase-1" evidence="2">
    <location>
        <begin position="22"/>
        <end position="254"/>
    </location>
</feature>
<keyword evidence="1" id="KW-0575">Peroxidase</keyword>
<dbReference type="InterPro" id="IPR050471">
    <property type="entry name" value="AB_hydrolase"/>
</dbReference>
<organism evidence="3 4">
    <name type="scientific">Nocardioides aquiterrae</name>
    <dbReference type="NCBI Taxonomy" id="203799"/>
    <lineage>
        <taxon>Bacteria</taxon>
        <taxon>Bacillati</taxon>
        <taxon>Actinomycetota</taxon>
        <taxon>Actinomycetes</taxon>
        <taxon>Propionibacteriales</taxon>
        <taxon>Nocardioidaceae</taxon>
        <taxon>Nocardioides</taxon>
    </lineage>
</organism>
<dbReference type="InterPro" id="IPR000073">
    <property type="entry name" value="AB_hydrolase_1"/>
</dbReference>
<dbReference type="PANTHER" id="PTHR43433:SF5">
    <property type="entry name" value="AB HYDROLASE-1 DOMAIN-CONTAINING PROTEIN"/>
    <property type="match status" value="1"/>
</dbReference>
<protein>
    <submittedName>
        <fullName evidence="3">Alpha/beta hydrolase</fullName>
    </submittedName>
</protein>
<keyword evidence="4" id="KW-1185">Reference proteome</keyword>
<dbReference type="InterPro" id="IPR029058">
    <property type="entry name" value="AB_hydrolase_fold"/>
</dbReference>
<reference evidence="3 4" key="1">
    <citation type="journal article" date="2019" name="Int. J. Syst. Evol. Microbiol.">
        <title>The Global Catalogue of Microorganisms (GCM) 10K type strain sequencing project: providing services to taxonomists for standard genome sequencing and annotation.</title>
        <authorList>
            <consortium name="The Broad Institute Genomics Platform"/>
            <consortium name="The Broad Institute Genome Sequencing Center for Infectious Disease"/>
            <person name="Wu L."/>
            <person name="Ma J."/>
        </authorList>
    </citation>
    <scope>NUCLEOTIDE SEQUENCE [LARGE SCALE GENOMIC DNA]</scope>
    <source>
        <strain evidence="3 4">JCM 11813</strain>
    </source>
</reference>
<dbReference type="InterPro" id="IPR000639">
    <property type="entry name" value="Epox_hydrolase-like"/>
</dbReference>
<dbReference type="GO" id="GO:0016787">
    <property type="term" value="F:hydrolase activity"/>
    <property type="evidence" value="ECO:0007669"/>
    <property type="project" value="UniProtKB-KW"/>
</dbReference>
<evidence type="ECO:0000313" key="4">
    <source>
        <dbReference type="Proteomes" id="UP001499979"/>
    </source>
</evidence>
<sequence length="279" mass="30287">MPSVHCRGVELYYEDAGSGDPVVWLPGTGLLGTTWEPQTSHFSEVYRCLTVDLPGAGRSSLPAEPTVREMALVVAELLDAIGVGSAHLVGLSLGSAVVQELALLRPDLVRSAVLVGTWSSSSREHHIRRHFESRLAALERGPLDVFGLFAFWMSAHSILDEEPELQRVVEDRLDAHTSRRPEGTASHFRADLGHETYDRLPAISCPTLVVHGDEDLITMPRYNRAVAAQVPGARLVTIPRAGHLVWIERPDELTAVIASFLDGVAAGVPANPSEKEMAT</sequence>
<keyword evidence="1" id="KW-0560">Oxidoreductase</keyword>
<dbReference type="EMBL" id="BAAAJE010000008">
    <property type="protein sequence ID" value="GAA1142231.1"/>
    <property type="molecule type" value="Genomic_DNA"/>
</dbReference>
<dbReference type="SUPFAM" id="SSF53474">
    <property type="entry name" value="alpha/beta-Hydrolases"/>
    <property type="match status" value="1"/>
</dbReference>
<evidence type="ECO:0000313" key="3">
    <source>
        <dbReference type="EMBL" id="GAA1142231.1"/>
    </source>
</evidence>
<comment type="caution">
    <text evidence="3">The sequence shown here is derived from an EMBL/GenBank/DDBJ whole genome shotgun (WGS) entry which is preliminary data.</text>
</comment>
<gene>
    <name evidence="3" type="ORF">GCM10009606_22270</name>
</gene>
<proteinExistence type="predicted"/>
<evidence type="ECO:0000259" key="2">
    <source>
        <dbReference type="Pfam" id="PF12697"/>
    </source>
</evidence>
<dbReference type="PRINTS" id="PR00412">
    <property type="entry name" value="EPOXHYDRLASE"/>
</dbReference>
<dbReference type="PRINTS" id="PR00111">
    <property type="entry name" value="ABHYDROLASE"/>
</dbReference>
<name>A0ABN1UD34_9ACTN</name>
<keyword evidence="3" id="KW-0378">Hydrolase</keyword>
<dbReference type="PANTHER" id="PTHR43433">
    <property type="entry name" value="HYDROLASE, ALPHA/BETA FOLD FAMILY PROTEIN"/>
    <property type="match status" value="1"/>
</dbReference>